<keyword evidence="4 9" id="KW-0488">Methylation</keyword>
<evidence type="ECO:0000259" key="10">
    <source>
        <dbReference type="Pfam" id="PF02501"/>
    </source>
</evidence>
<evidence type="ECO:0000256" key="2">
    <source>
        <dbReference type="ARBA" id="ARBA00008358"/>
    </source>
</evidence>
<evidence type="ECO:0000256" key="4">
    <source>
        <dbReference type="ARBA" id="ARBA00022481"/>
    </source>
</evidence>
<dbReference type="InterPro" id="IPR003413">
    <property type="entry name" value="T2SS_GspI_C"/>
</dbReference>
<dbReference type="SUPFAM" id="SSF54523">
    <property type="entry name" value="Pili subunits"/>
    <property type="match status" value="1"/>
</dbReference>
<comment type="subcellular location">
    <subcellularLocation>
        <location evidence="1 9">Cell inner membrane</location>
        <topology evidence="1 9">Single-pass membrane protein</topology>
    </subcellularLocation>
</comment>
<keyword evidence="3" id="KW-1003">Cell membrane</keyword>
<dbReference type="NCBIfam" id="TIGR02532">
    <property type="entry name" value="IV_pilin_GFxxxE"/>
    <property type="match status" value="1"/>
</dbReference>
<comment type="subunit">
    <text evidence="9">Type II secretion is composed of four main components: the outer membrane complex, the inner membrane complex, the cytoplasmic secretion ATPase and the periplasm-spanning pseudopilus.</text>
</comment>
<dbReference type="Pfam" id="PF02501">
    <property type="entry name" value="T2SSI"/>
    <property type="match status" value="1"/>
</dbReference>
<dbReference type="PANTHER" id="PTHR38779:SF2">
    <property type="entry name" value="TYPE II SECRETION SYSTEM PROTEIN I-RELATED"/>
    <property type="match status" value="1"/>
</dbReference>
<keyword evidence="8 9" id="KW-0472">Membrane</keyword>
<dbReference type="InterPro" id="IPR045584">
    <property type="entry name" value="Pilin-like"/>
</dbReference>
<gene>
    <name evidence="11" type="primary">gspI</name>
    <name evidence="11" type="ORF">ABS648_12855</name>
</gene>
<evidence type="ECO:0000313" key="11">
    <source>
        <dbReference type="EMBL" id="XBY66609.1"/>
    </source>
</evidence>
<keyword evidence="7 9" id="KW-1133">Transmembrane helix</keyword>
<feature type="domain" description="Type II secretion system protein GspI C-terminal" evidence="10">
    <location>
        <begin position="47"/>
        <end position="125"/>
    </location>
</feature>
<dbReference type="PROSITE" id="PS00409">
    <property type="entry name" value="PROKAR_NTER_METHYL"/>
    <property type="match status" value="1"/>
</dbReference>
<dbReference type="InterPro" id="IPR012902">
    <property type="entry name" value="N_methyl_site"/>
</dbReference>
<dbReference type="GO" id="GO:0005886">
    <property type="term" value="C:plasma membrane"/>
    <property type="evidence" value="ECO:0007669"/>
    <property type="project" value="UniProtKB-SubCell"/>
</dbReference>
<dbReference type="InterPro" id="IPR010052">
    <property type="entry name" value="T2SS_protein-GspI"/>
</dbReference>
<evidence type="ECO:0000256" key="9">
    <source>
        <dbReference type="RuleBase" id="RU368030"/>
    </source>
</evidence>
<keyword evidence="6 9" id="KW-0812">Transmembrane</keyword>
<proteinExistence type="inferred from homology"/>
<dbReference type="AlphaFoldDB" id="A0AAU7YCM1"/>
<feature type="transmembrane region" description="Helical" evidence="9">
    <location>
        <begin position="12"/>
        <end position="34"/>
    </location>
</feature>
<accession>A0AAU7YCM1</accession>
<dbReference type="EMBL" id="CP158373">
    <property type="protein sequence ID" value="XBY66609.1"/>
    <property type="molecule type" value="Genomic_DNA"/>
</dbReference>
<protein>
    <recommendedName>
        <fullName evidence="9">Type II secretion system protein I</fullName>
        <shortName evidence="9">T2SS minor pseudopilin I</shortName>
    </recommendedName>
</protein>
<dbReference type="NCBIfam" id="TIGR01707">
    <property type="entry name" value="gspI"/>
    <property type="match status" value="1"/>
</dbReference>
<evidence type="ECO:0000256" key="6">
    <source>
        <dbReference type="ARBA" id="ARBA00022692"/>
    </source>
</evidence>
<keyword evidence="5 9" id="KW-0997">Cell inner membrane</keyword>
<comment type="function">
    <text evidence="9">Component of the type II secretion system required for the energy-dependent secretion of extracellular factors such as proteases and toxins from the periplasm.</text>
</comment>
<organism evidence="11">
    <name type="scientific">Pseudomonas solani</name>
    <dbReference type="NCBI Taxonomy" id="2731552"/>
    <lineage>
        <taxon>Bacteria</taxon>
        <taxon>Pseudomonadati</taxon>
        <taxon>Pseudomonadota</taxon>
        <taxon>Gammaproteobacteria</taxon>
        <taxon>Pseudomonadales</taxon>
        <taxon>Pseudomonadaceae</taxon>
        <taxon>Pseudomonas</taxon>
    </lineage>
</organism>
<dbReference type="GO" id="GO:0015628">
    <property type="term" value="P:protein secretion by the type II secretion system"/>
    <property type="evidence" value="ECO:0007669"/>
    <property type="project" value="UniProtKB-UniRule"/>
</dbReference>
<dbReference type="GO" id="GO:0015627">
    <property type="term" value="C:type II protein secretion system complex"/>
    <property type="evidence" value="ECO:0007669"/>
    <property type="project" value="UniProtKB-UniRule"/>
</dbReference>
<sequence>MAWKRCALKRCEGFTLLEVMVALAIFATLSVALYSAAGHIAGNNAGLTERSLAQWLADNRLNELRAGMREPQRGYRQERIAFAGRQWLLGTEIGAAPDPRLLEVKVDVAVPNDPPLTRALLSGFIEAPR</sequence>
<dbReference type="Gene3D" id="3.30.1300.30">
    <property type="entry name" value="GSPII I/J protein-like"/>
    <property type="match status" value="1"/>
</dbReference>
<comment type="PTM">
    <text evidence="9">Cleaved by prepilin peptidase.</text>
</comment>
<dbReference type="PANTHER" id="PTHR38779">
    <property type="entry name" value="TYPE II SECRETION SYSTEM PROTEIN I-RELATED"/>
    <property type="match status" value="1"/>
</dbReference>
<evidence type="ECO:0000256" key="8">
    <source>
        <dbReference type="ARBA" id="ARBA00023136"/>
    </source>
</evidence>
<reference evidence="11" key="1">
    <citation type="submission" date="2023-08" db="EMBL/GenBank/DDBJ databases">
        <title>Increased levels of nutrients transform a symbiont into a lethal pathobiont.</title>
        <authorList>
            <person name="Lachnit T."/>
            <person name="Ulrich L."/>
            <person name="Willmer F.M."/>
            <person name="Hasenbein T."/>
            <person name="Steiner L.X."/>
            <person name="Wolters M."/>
            <person name="Herbst E.M."/>
            <person name="Deines P."/>
        </authorList>
    </citation>
    <scope>NUCLEOTIDE SEQUENCE</scope>
    <source>
        <strain evidence="11">T3</strain>
    </source>
</reference>
<evidence type="ECO:0000256" key="3">
    <source>
        <dbReference type="ARBA" id="ARBA00022475"/>
    </source>
</evidence>
<dbReference type="Pfam" id="PF07963">
    <property type="entry name" value="N_methyl"/>
    <property type="match status" value="1"/>
</dbReference>
<comment type="similarity">
    <text evidence="2 9">Belongs to the GSP I family.</text>
</comment>
<evidence type="ECO:0000256" key="7">
    <source>
        <dbReference type="ARBA" id="ARBA00022989"/>
    </source>
</evidence>
<evidence type="ECO:0000256" key="1">
    <source>
        <dbReference type="ARBA" id="ARBA00004377"/>
    </source>
</evidence>
<evidence type="ECO:0000256" key="5">
    <source>
        <dbReference type="ARBA" id="ARBA00022519"/>
    </source>
</evidence>
<name>A0AAU7YCM1_9PSED</name>